<reference evidence="1" key="1">
    <citation type="submission" date="2020-05" db="EMBL/GenBank/DDBJ databases">
        <title>Large-scale comparative analyses of tick genomes elucidate their genetic diversity and vector capacities.</title>
        <authorList>
            <person name="Jia N."/>
            <person name="Wang J."/>
            <person name="Shi W."/>
            <person name="Du L."/>
            <person name="Sun Y."/>
            <person name="Zhan W."/>
            <person name="Jiang J."/>
            <person name="Wang Q."/>
            <person name="Zhang B."/>
            <person name="Ji P."/>
            <person name="Sakyi L.B."/>
            <person name="Cui X."/>
            <person name="Yuan T."/>
            <person name="Jiang B."/>
            <person name="Yang W."/>
            <person name="Lam T.T.-Y."/>
            <person name="Chang Q."/>
            <person name="Ding S."/>
            <person name="Wang X."/>
            <person name="Zhu J."/>
            <person name="Ruan X."/>
            <person name="Zhao L."/>
            <person name="Wei J."/>
            <person name="Que T."/>
            <person name="Du C."/>
            <person name="Cheng J."/>
            <person name="Dai P."/>
            <person name="Han X."/>
            <person name="Huang E."/>
            <person name="Gao Y."/>
            <person name="Liu J."/>
            <person name="Shao H."/>
            <person name="Ye R."/>
            <person name="Li L."/>
            <person name="Wei W."/>
            <person name="Wang X."/>
            <person name="Wang C."/>
            <person name="Yang T."/>
            <person name="Huo Q."/>
            <person name="Li W."/>
            <person name="Guo W."/>
            <person name="Chen H."/>
            <person name="Zhou L."/>
            <person name="Ni X."/>
            <person name="Tian J."/>
            <person name="Zhou Y."/>
            <person name="Sheng Y."/>
            <person name="Liu T."/>
            <person name="Pan Y."/>
            <person name="Xia L."/>
            <person name="Li J."/>
            <person name="Zhao F."/>
            <person name="Cao W."/>
        </authorList>
    </citation>
    <scope>NUCLEOTIDE SEQUENCE</scope>
    <source>
        <strain evidence="1">Hyas-2018</strain>
    </source>
</reference>
<evidence type="ECO:0000313" key="1">
    <source>
        <dbReference type="EMBL" id="KAH6930754.1"/>
    </source>
</evidence>
<accession>A0ACB7SAE5</accession>
<gene>
    <name evidence="1" type="ORF">HPB50_018034</name>
</gene>
<dbReference type="EMBL" id="CM023485">
    <property type="protein sequence ID" value="KAH6930754.1"/>
    <property type="molecule type" value="Genomic_DNA"/>
</dbReference>
<name>A0ACB7SAE5_HYAAI</name>
<organism evidence="1 2">
    <name type="scientific">Hyalomma asiaticum</name>
    <name type="common">Tick</name>
    <dbReference type="NCBI Taxonomy" id="266040"/>
    <lineage>
        <taxon>Eukaryota</taxon>
        <taxon>Metazoa</taxon>
        <taxon>Ecdysozoa</taxon>
        <taxon>Arthropoda</taxon>
        <taxon>Chelicerata</taxon>
        <taxon>Arachnida</taxon>
        <taxon>Acari</taxon>
        <taxon>Parasitiformes</taxon>
        <taxon>Ixodida</taxon>
        <taxon>Ixodoidea</taxon>
        <taxon>Ixodidae</taxon>
        <taxon>Hyalomminae</taxon>
        <taxon>Hyalomma</taxon>
    </lineage>
</organism>
<proteinExistence type="predicted"/>
<dbReference type="Proteomes" id="UP000821845">
    <property type="component" value="Chromosome 5"/>
</dbReference>
<protein>
    <submittedName>
        <fullName evidence="1">Uncharacterized protein</fullName>
    </submittedName>
</protein>
<keyword evidence="2" id="KW-1185">Reference proteome</keyword>
<evidence type="ECO:0000313" key="2">
    <source>
        <dbReference type="Proteomes" id="UP000821845"/>
    </source>
</evidence>
<comment type="caution">
    <text evidence="1">The sequence shown here is derived from an EMBL/GenBank/DDBJ whole genome shotgun (WGS) entry which is preliminary data.</text>
</comment>
<sequence length="106" mass="11446">MPQSAFAERPPSRAHSNSGRPSCALNQRSAYAGRDKIHRRAKIEAVAAADTCNAFHLANAAQLERSSGKSARQRESAGRNNKGICRETACLLNETRGAIGAELQQR</sequence>